<dbReference type="EMBL" id="GHES01027353">
    <property type="protein sequence ID" value="MPA57912.1"/>
    <property type="molecule type" value="Transcribed_RNA"/>
</dbReference>
<keyword evidence="6" id="KW-0479">Metal-binding</keyword>
<name>A0A5B7AM83_DAVIN</name>
<dbReference type="GO" id="GO:0006511">
    <property type="term" value="P:ubiquitin-dependent protein catabolic process"/>
    <property type="evidence" value="ECO:0007669"/>
    <property type="project" value="UniProtKB-UniRule"/>
</dbReference>
<dbReference type="EC" id="2.3.2.27" evidence="6"/>
<proteinExistence type="predicted"/>
<dbReference type="Pfam" id="PF14634">
    <property type="entry name" value="zf-RING_5"/>
    <property type="match status" value="1"/>
</dbReference>
<comment type="subcellular location">
    <subcellularLocation>
        <location evidence="6">Endoplasmic reticulum membrane</location>
        <topology evidence="6">Single-pass type IV membrane protein</topology>
    </subcellularLocation>
</comment>
<dbReference type="UniPathway" id="UPA00143"/>
<evidence type="ECO:0000256" key="7">
    <source>
        <dbReference type="SAM" id="MobiDB-lite"/>
    </source>
</evidence>
<evidence type="ECO:0000256" key="5">
    <source>
        <dbReference type="PROSITE-ProRule" id="PRU00175"/>
    </source>
</evidence>
<feature type="region of interest" description="Disordered" evidence="7">
    <location>
        <begin position="405"/>
        <end position="445"/>
    </location>
</feature>
<sequence length="445" mass="49120">MENDTRDGIIMDLDLNQEPLDPPADSVLGLGSLLNELETTHGQIEERIRQLEAVTARARLRQRWRQARNPPETSNISTDNTIETIVNTGGEGRVHNGEYSMAAQERTVLSGKSCKSDGTLLVAKALGMDTEVKRVSGDGGSFFDCNICLYMAREPIVTSCGHLFCWSCFYQLPFVYLTTKECPVCKEEVIDTNITPIYGNGDDTHMSGLESGLNVPRRPPAHRRESVRQQRINRGVSYIPVEEALRRIRTGIGAMGERPQRLDLDGASDSSNRPNISASQVPTSELLPSTEAGGSRRLHSRQFSRVLSESAASLSSISSALNNAERLVVDLESYIRDRLLRRSHAQFLPVDGRDPFTSNAAIIQLDQQTVDSIPEINSTVPLPSSSRITNLSAAVVQLENLTTDTGTEMNLSVPHPSSSRRRSGVSRASDVESGVSREHRRRRLR</sequence>
<gene>
    <name evidence="9" type="ORF">Din_027353</name>
</gene>
<dbReference type="Gene3D" id="3.30.40.10">
    <property type="entry name" value="Zinc/RING finger domain, C3HC4 (zinc finger)"/>
    <property type="match status" value="1"/>
</dbReference>
<evidence type="ECO:0000256" key="4">
    <source>
        <dbReference type="ARBA" id="ARBA00022786"/>
    </source>
</evidence>
<keyword evidence="3 6" id="KW-0808">Transferase</keyword>
<reference evidence="9" key="1">
    <citation type="submission" date="2019-08" db="EMBL/GenBank/DDBJ databases">
        <title>Reference gene set and small RNA set construction with multiple tissues from Davidia involucrata Baill.</title>
        <authorList>
            <person name="Yang H."/>
            <person name="Zhou C."/>
            <person name="Li G."/>
            <person name="Wang J."/>
            <person name="Gao P."/>
            <person name="Wang M."/>
            <person name="Wang R."/>
            <person name="Zhao Y."/>
        </authorList>
    </citation>
    <scope>NUCLEOTIDE SEQUENCE</scope>
    <source>
        <tissue evidence="9">Mixed with DoveR01_LX</tissue>
    </source>
</reference>
<feature type="domain" description="RING-type" evidence="8">
    <location>
        <begin position="145"/>
        <end position="186"/>
    </location>
</feature>
<feature type="compositionally biased region" description="Polar residues" evidence="7">
    <location>
        <begin position="268"/>
        <end position="287"/>
    </location>
</feature>
<feature type="region of interest" description="Disordered" evidence="7">
    <location>
        <begin position="256"/>
        <end position="298"/>
    </location>
</feature>
<evidence type="ECO:0000313" key="9">
    <source>
        <dbReference type="EMBL" id="MPA57912.1"/>
    </source>
</evidence>
<dbReference type="SUPFAM" id="SSF57850">
    <property type="entry name" value="RING/U-box"/>
    <property type="match status" value="1"/>
</dbReference>
<dbReference type="InterPro" id="IPR013083">
    <property type="entry name" value="Znf_RING/FYVE/PHD"/>
</dbReference>
<evidence type="ECO:0000256" key="2">
    <source>
        <dbReference type="ARBA" id="ARBA00004906"/>
    </source>
</evidence>
<dbReference type="PROSITE" id="PS50089">
    <property type="entry name" value="ZF_RING_2"/>
    <property type="match status" value="1"/>
</dbReference>
<evidence type="ECO:0000256" key="3">
    <source>
        <dbReference type="ARBA" id="ARBA00022679"/>
    </source>
</evidence>
<comment type="domain">
    <text evidence="6">The RING-type zinc finger domain is responsible for E3 ligase activity.</text>
</comment>
<comment type="catalytic activity">
    <reaction evidence="1 6">
        <text>S-ubiquitinyl-[E2 ubiquitin-conjugating enzyme]-L-cysteine + [acceptor protein]-L-lysine = [E2 ubiquitin-conjugating enzyme]-L-cysteine + N(6)-ubiquitinyl-[acceptor protein]-L-lysine.</text>
        <dbReference type="EC" id="2.3.2.27"/>
    </reaction>
</comment>
<keyword evidence="4 6" id="KW-0833">Ubl conjugation pathway</keyword>
<keyword evidence="6" id="KW-0862">Zinc</keyword>
<dbReference type="GO" id="GO:0005789">
    <property type="term" value="C:endoplasmic reticulum membrane"/>
    <property type="evidence" value="ECO:0007669"/>
    <property type="project" value="UniProtKB-SubCell"/>
</dbReference>
<accession>A0A5B7AM83</accession>
<dbReference type="PANTHER" id="PTHR12313">
    <property type="entry name" value="E3 UBIQUITIN-PROTEIN LIGASE RNF5-RELATED"/>
    <property type="match status" value="1"/>
</dbReference>
<evidence type="ECO:0000259" key="8">
    <source>
        <dbReference type="PROSITE" id="PS50089"/>
    </source>
</evidence>
<dbReference type="InterPro" id="IPR001841">
    <property type="entry name" value="Znf_RING"/>
</dbReference>
<dbReference type="InterPro" id="IPR045103">
    <property type="entry name" value="RNF5/RNF185-like"/>
</dbReference>
<dbReference type="GO" id="GO:0061630">
    <property type="term" value="F:ubiquitin protein ligase activity"/>
    <property type="evidence" value="ECO:0007669"/>
    <property type="project" value="UniProtKB-UniRule"/>
</dbReference>
<evidence type="ECO:0000256" key="1">
    <source>
        <dbReference type="ARBA" id="ARBA00000900"/>
    </source>
</evidence>
<organism evidence="9">
    <name type="scientific">Davidia involucrata</name>
    <name type="common">Dove tree</name>
    <dbReference type="NCBI Taxonomy" id="16924"/>
    <lineage>
        <taxon>Eukaryota</taxon>
        <taxon>Viridiplantae</taxon>
        <taxon>Streptophyta</taxon>
        <taxon>Embryophyta</taxon>
        <taxon>Tracheophyta</taxon>
        <taxon>Spermatophyta</taxon>
        <taxon>Magnoliopsida</taxon>
        <taxon>eudicotyledons</taxon>
        <taxon>Gunneridae</taxon>
        <taxon>Pentapetalae</taxon>
        <taxon>asterids</taxon>
        <taxon>Cornales</taxon>
        <taxon>Nyssaceae</taxon>
        <taxon>Davidia</taxon>
    </lineage>
</organism>
<keyword evidence="6" id="KW-0256">Endoplasmic reticulum</keyword>
<keyword evidence="5 6" id="KW-0863">Zinc-finger</keyword>
<dbReference type="GO" id="GO:0008270">
    <property type="term" value="F:zinc ion binding"/>
    <property type="evidence" value="ECO:0007669"/>
    <property type="project" value="UniProtKB-KW"/>
</dbReference>
<evidence type="ECO:0000256" key="6">
    <source>
        <dbReference type="RuleBase" id="RU369090"/>
    </source>
</evidence>
<dbReference type="AlphaFoldDB" id="A0A5B7AM83"/>
<protein>
    <recommendedName>
        <fullName evidence="6">E3 ubiquitin-protein ligase RMA</fullName>
        <ecNumber evidence="6">2.3.2.27</ecNumber>
    </recommendedName>
    <alternativeName>
        <fullName evidence="6">Protein RING membrane-anchor</fullName>
    </alternativeName>
    <alternativeName>
        <fullName evidence="6">RING-type E3 ubiquitin transferase RMA</fullName>
    </alternativeName>
</protein>
<dbReference type="GO" id="GO:0016567">
    <property type="term" value="P:protein ubiquitination"/>
    <property type="evidence" value="ECO:0007669"/>
    <property type="project" value="UniProtKB-UniPathway"/>
</dbReference>
<dbReference type="SMART" id="SM00184">
    <property type="entry name" value="RING"/>
    <property type="match status" value="1"/>
</dbReference>
<comment type="pathway">
    <text evidence="2 6">Protein modification; protein ubiquitination.</text>
</comment>
<comment type="function">
    <text evidence="6">E3 ubiquitin-protein ligase.</text>
</comment>